<feature type="domain" description="Peptidase A1" evidence="4">
    <location>
        <begin position="21"/>
        <end position="344"/>
    </location>
</feature>
<dbReference type="PROSITE" id="PS00141">
    <property type="entry name" value="ASP_PROTEASE"/>
    <property type="match status" value="1"/>
</dbReference>
<comment type="similarity">
    <text evidence="1 3">Belongs to the peptidase A1 family.</text>
</comment>
<evidence type="ECO:0000256" key="1">
    <source>
        <dbReference type="ARBA" id="ARBA00007447"/>
    </source>
</evidence>
<dbReference type="OrthoDB" id="660550at2759"/>
<dbReference type="Proteomes" id="UP000703269">
    <property type="component" value="Unassembled WGS sequence"/>
</dbReference>
<dbReference type="Gene3D" id="2.40.70.10">
    <property type="entry name" value="Acid Proteases"/>
    <property type="match status" value="2"/>
</dbReference>
<keyword evidence="3" id="KW-0378">Hydrolase</keyword>
<dbReference type="InterPro" id="IPR001461">
    <property type="entry name" value="Aspartic_peptidase_A1"/>
</dbReference>
<dbReference type="AlphaFoldDB" id="A0A9P3GGJ0"/>
<gene>
    <name evidence="5" type="ORF">PsYK624_094590</name>
</gene>
<dbReference type="GO" id="GO:0006508">
    <property type="term" value="P:proteolysis"/>
    <property type="evidence" value="ECO:0007669"/>
    <property type="project" value="UniProtKB-KW"/>
</dbReference>
<comment type="caution">
    <text evidence="5">The sequence shown here is derived from an EMBL/GenBank/DDBJ whole genome shotgun (WGS) entry which is preliminary data.</text>
</comment>
<sequence length="347" mass="37652">MPVRASLANPSAPLSNQIFKLTVPVTTGNGQTFENVLLDTGSSFLWVNASTPYVPGPNSVDTGKTFGLGYEEGSATGAMYLDTVTIGSATVTNQYVGVANWTSLPDDLSPLDGFLGLSFNGSNAHLISGIDTPTNTFVDTLVQEGVIDHEIWSMVVPSVNTAVGPQPSEGEIMFGGYDESKVQGDVTWLDVINPYNDYAWDFTMDGMFFGDTLISNDGDLYVDTDSGAIWIGLNIYSYLAIEQAVPGATQVQVGEQYFITFPANTTLADLPPFQCSMGGQNFTLTAEQYIIPPSAYPIMNITDDGRHYSWFATIGFQRDATLGQAWLQFFYSIYDVENKKIGFANYA</sequence>
<keyword evidence="6" id="KW-1185">Reference proteome</keyword>
<evidence type="ECO:0000313" key="5">
    <source>
        <dbReference type="EMBL" id="GJE93300.1"/>
    </source>
</evidence>
<protein>
    <recommendedName>
        <fullName evidence="4">Peptidase A1 domain-containing protein</fullName>
    </recommendedName>
</protein>
<evidence type="ECO:0000313" key="6">
    <source>
        <dbReference type="Proteomes" id="UP000703269"/>
    </source>
</evidence>
<organism evidence="5 6">
    <name type="scientific">Phanerochaete sordida</name>
    <dbReference type="NCBI Taxonomy" id="48140"/>
    <lineage>
        <taxon>Eukaryota</taxon>
        <taxon>Fungi</taxon>
        <taxon>Dikarya</taxon>
        <taxon>Basidiomycota</taxon>
        <taxon>Agaricomycotina</taxon>
        <taxon>Agaricomycetes</taxon>
        <taxon>Polyporales</taxon>
        <taxon>Phanerochaetaceae</taxon>
        <taxon>Phanerochaete</taxon>
    </lineage>
</organism>
<reference evidence="5 6" key="1">
    <citation type="submission" date="2021-08" db="EMBL/GenBank/DDBJ databases">
        <title>Draft Genome Sequence of Phanerochaete sordida strain YK-624.</title>
        <authorList>
            <person name="Mori T."/>
            <person name="Dohra H."/>
            <person name="Suzuki T."/>
            <person name="Kawagishi H."/>
            <person name="Hirai H."/>
        </authorList>
    </citation>
    <scope>NUCLEOTIDE SEQUENCE [LARGE SCALE GENOMIC DNA]</scope>
    <source>
        <strain evidence="5 6">YK-624</strain>
    </source>
</reference>
<keyword evidence="2 3" id="KW-0064">Aspartyl protease</keyword>
<dbReference type="InterPro" id="IPR033121">
    <property type="entry name" value="PEPTIDASE_A1"/>
</dbReference>
<accession>A0A9P3GGJ0</accession>
<dbReference type="Pfam" id="PF00026">
    <property type="entry name" value="Asp"/>
    <property type="match status" value="1"/>
</dbReference>
<dbReference type="PANTHER" id="PTHR47966:SF51">
    <property type="entry name" value="BETA-SITE APP-CLEAVING ENZYME, ISOFORM A-RELATED"/>
    <property type="match status" value="1"/>
</dbReference>
<proteinExistence type="inferred from homology"/>
<evidence type="ECO:0000256" key="2">
    <source>
        <dbReference type="ARBA" id="ARBA00022750"/>
    </source>
</evidence>
<dbReference type="CDD" id="cd05471">
    <property type="entry name" value="pepsin_like"/>
    <property type="match status" value="1"/>
</dbReference>
<dbReference type="GO" id="GO:0004190">
    <property type="term" value="F:aspartic-type endopeptidase activity"/>
    <property type="evidence" value="ECO:0007669"/>
    <property type="project" value="UniProtKB-KW"/>
</dbReference>
<dbReference type="SUPFAM" id="SSF50630">
    <property type="entry name" value="Acid proteases"/>
    <property type="match status" value="1"/>
</dbReference>
<name>A0A9P3GGJ0_9APHY</name>
<dbReference type="InterPro" id="IPR034164">
    <property type="entry name" value="Pepsin-like_dom"/>
</dbReference>
<dbReference type="PROSITE" id="PS51767">
    <property type="entry name" value="PEPTIDASE_A1"/>
    <property type="match status" value="1"/>
</dbReference>
<dbReference type="EMBL" id="BPQB01000031">
    <property type="protein sequence ID" value="GJE93300.1"/>
    <property type="molecule type" value="Genomic_DNA"/>
</dbReference>
<dbReference type="PRINTS" id="PR00792">
    <property type="entry name" value="PEPSIN"/>
</dbReference>
<dbReference type="InterPro" id="IPR021109">
    <property type="entry name" value="Peptidase_aspartic_dom_sf"/>
</dbReference>
<dbReference type="PANTHER" id="PTHR47966">
    <property type="entry name" value="BETA-SITE APP-CLEAVING ENZYME, ISOFORM A-RELATED"/>
    <property type="match status" value="1"/>
</dbReference>
<keyword evidence="3" id="KW-0645">Protease</keyword>
<evidence type="ECO:0000256" key="3">
    <source>
        <dbReference type="RuleBase" id="RU000454"/>
    </source>
</evidence>
<evidence type="ECO:0000259" key="4">
    <source>
        <dbReference type="PROSITE" id="PS51767"/>
    </source>
</evidence>
<dbReference type="InterPro" id="IPR001969">
    <property type="entry name" value="Aspartic_peptidase_AS"/>
</dbReference>